<keyword evidence="1" id="KW-0812">Transmembrane</keyword>
<keyword evidence="1" id="KW-1133">Transmembrane helix</keyword>
<feature type="transmembrane region" description="Helical" evidence="1">
    <location>
        <begin position="292"/>
        <end position="312"/>
    </location>
</feature>
<feature type="transmembrane region" description="Helical" evidence="1">
    <location>
        <begin position="215"/>
        <end position="235"/>
    </location>
</feature>
<proteinExistence type="predicted"/>
<feature type="transmembrane region" description="Helical" evidence="1">
    <location>
        <begin position="37"/>
        <end position="54"/>
    </location>
</feature>
<evidence type="ECO:0000256" key="1">
    <source>
        <dbReference type="SAM" id="Phobius"/>
    </source>
</evidence>
<dbReference type="Proteomes" id="UP001242732">
    <property type="component" value="Chromosome"/>
</dbReference>
<keyword evidence="3" id="KW-1185">Reference proteome</keyword>
<feature type="transmembrane region" description="Helical" evidence="1">
    <location>
        <begin position="241"/>
        <end position="263"/>
    </location>
</feature>
<dbReference type="InterPro" id="IPR038770">
    <property type="entry name" value="Na+/solute_symporter_sf"/>
</dbReference>
<accession>A0ABY9ATT0</accession>
<dbReference type="InterPro" id="IPR016833">
    <property type="entry name" value="Put_Na-Bile_cotransptr"/>
</dbReference>
<feature type="transmembrane region" description="Helical" evidence="1">
    <location>
        <begin position="99"/>
        <end position="122"/>
    </location>
</feature>
<evidence type="ECO:0000313" key="3">
    <source>
        <dbReference type="Proteomes" id="UP001242732"/>
    </source>
</evidence>
<gene>
    <name evidence="2" type="ORF">QRO08_07040</name>
</gene>
<feature type="transmembrane region" description="Helical" evidence="1">
    <location>
        <begin position="66"/>
        <end position="87"/>
    </location>
</feature>
<dbReference type="RefSeq" id="WP_011796519.1">
    <property type="nucleotide sequence ID" value="NZ_CP023687.1"/>
</dbReference>
<dbReference type="EMBL" id="CP127363">
    <property type="protein sequence ID" value="WIY50316.1"/>
    <property type="molecule type" value="Genomic_DNA"/>
</dbReference>
<dbReference type="Gene3D" id="1.20.1530.20">
    <property type="match status" value="1"/>
</dbReference>
<dbReference type="PIRSF" id="PIRSF026166">
    <property type="entry name" value="UCP026166"/>
    <property type="match status" value="1"/>
</dbReference>
<keyword evidence="1" id="KW-0472">Membrane</keyword>
<feature type="transmembrane region" description="Helical" evidence="1">
    <location>
        <begin position="129"/>
        <end position="153"/>
    </location>
</feature>
<name>A0ABY9ATT0_PARCI</name>
<protein>
    <submittedName>
        <fullName evidence="2">Bile acid:sodium symporter family protein</fullName>
    </submittedName>
</protein>
<evidence type="ECO:0000313" key="2">
    <source>
        <dbReference type="EMBL" id="WIY50316.1"/>
    </source>
</evidence>
<reference evidence="2 3" key="1">
    <citation type="submission" date="2023-06" db="EMBL/GenBank/DDBJ databases">
        <authorList>
            <person name="Ham H."/>
            <person name="Park D.S."/>
        </authorList>
    </citation>
    <scope>NUCLEOTIDE SEQUENCE [LARGE SCALE GENOMIC DNA]</scope>
    <source>
        <strain evidence="2 3">KACC 17005</strain>
    </source>
</reference>
<dbReference type="PANTHER" id="PTHR18640">
    <property type="entry name" value="SOLUTE CARRIER FAMILY 10 MEMBER 7"/>
    <property type="match status" value="1"/>
</dbReference>
<dbReference type="Pfam" id="PF13593">
    <property type="entry name" value="SBF_like"/>
    <property type="match status" value="1"/>
</dbReference>
<dbReference type="PANTHER" id="PTHR18640:SF5">
    <property type="entry name" value="SODIUM_BILE ACID COTRANSPORTER 7"/>
    <property type="match status" value="1"/>
</dbReference>
<sequence length="348" mass="36540">MARSRFLPDNFTIALIAVVALASVLPAAGRAARGFEYATTAAVALLFFLHGAKLSRQAIVAGLSHWRLHLLVIASTFVLFPLIGWALRPVLEPLVTPELYQGVIFLCVLPATVQSAIAFTAMARGNMPAAICSASGSTLLGIVITPMLVGLLLPGVPGAQAGAATAGSAGHDTLASIGRITLQLFVPFLAGHLLRPWIGGFVQRRAAVLKFVDQGSILLVVYTAFSAAVIEGLWHDIPLHALAGLVFVCAVILAIALATTTWISRRIGFSKEDEITVVFCGSKKSLASGVPMAKVLFASHAVGALVLPLMVFHQMQLMVCAVIAQRYARRPAADGEAAAAEVPPAARR</sequence>
<organism evidence="2 3">
    <name type="scientific">Paracidovorax citrulli</name>
    <name type="common">Acidovorax citrulli</name>
    <dbReference type="NCBI Taxonomy" id="80869"/>
    <lineage>
        <taxon>Bacteria</taxon>
        <taxon>Pseudomonadati</taxon>
        <taxon>Pseudomonadota</taxon>
        <taxon>Betaproteobacteria</taxon>
        <taxon>Burkholderiales</taxon>
        <taxon>Comamonadaceae</taxon>
        <taxon>Paracidovorax</taxon>
    </lineage>
</organism>